<comment type="caution">
    <text evidence="10">The sequence shown here is derived from an EMBL/GenBank/DDBJ whole genome shotgun (WGS) entry which is preliminary data.</text>
</comment>
<keyword evidence="5" id="KW-0445">Lipid transport</keyword>
<gene>
    <name evidence="8" type="primary">MMM1</name>
    <name evidence="10" type="ORF">T551_02485</name>
</gene>
<dbReference type="GeneID" id="28941003"/>
<dbReference type="PANTHER" id="PTHR13466:SF0">
    <property type="entry name" value="SMP-LTD DOMAIN-CONTAINING PROTEIN"/>
    <property type="match status" value="1"/>
</dbReference>
<dbReference type="CDD" id="cd21671">
    <property type="entry name" value="SMP_Mmm1"/>
    <property type="match status" value="1"/>
</dbReference>
<dbReference type="HAMAP" id="MF_03103">
    <property type="entry name" value="Mmm1"/>
    <property type="match status" value="1"/>
</dbReference>
<sequence length="280" mass="32026">MCLRDKQPPLHSSALSPTVVHFLSKIYGNLTTHPAESLDWLNVLIAQIMMQFRSNRMFKEALLVYMDGILNGRSKPSFLGYIKVVGVNLGEDFPICSNCRIISRTDMSNCLDAVMDVNFIDEITLSIETQFMLNYPKYEFAVLPIALSLSIIRFSGTLSISLIPCENQSDITNIAAFVFSFSPDFRLDMNVHSLVGARSKLQDIPKISQFLEFRIRNWFIEKCVKPHFQRINIPNIWSTKVNQTNECEQIFVQAIENIKDSFSETNKTTNTKSKIHIEKN</sequence>
<dbReference type="STRING" id="1408657.A0A0W4ZJV0"/>
<evidence type="ECO:0000313" key="10">
    <source>
        <dbReference type="EMBL" id="KTW28635.1"/>
    </source>
</evidence>
<comment type="subunit">
    <text evidence="8">Homodimer. Component of the ER-mitochondria encounter structure (ERMES) or MDM complex, composed of MMM1, MDM10, MDM12 and MDM34. A MMM1 homodimer associates with one molecule of MDM12 on each side in a pairwise head-to-tail manner, and the SMP-LTD domains of MMM1 and MDM12 generate a continuous hydrophobic tunnel for phospholipid trafficking.</text>
</comment>
<comment type="function">
    <text evidence="8">Component of the ERMES/MDM complex, which serves as a molecular tether to connect the endoplasmic reticulum (ER) and mitochondria. Components of this complex are involved in the control of mitochondrial shape and protein biogenesis, and function in nonvesicular lipid trafficking between the ER and mitochondria. The MDM12-MMM1 subcomplex functions in the major beta-barrel assembly pathway that is responsible for biogenesis of all outer membrane beta-barrel proteins, and acts in a late step after the SAM complex. The MDM10-MDM12-MMM1 subcomplex further acts in the TOM40-specific pathway after the action of the MDM12-MMM1 complex. Essential for establishing and maintaining the structure of mitochondria and maintenance of mtDNA nucleoids.</text>
</comment>
<dbReference type="AlphaFoldDB" id="A0A0W4ZJV0"/>
<evidence type="ECO:0000256" key="4">
    <source>
        <dbReference type="ARBA" id="ARBA00022989"/>
    </source>
</evidence>
<dbReference type="VEuPathDB" id="FungiDB:T551_02485"/>
<keyword evidence="1" id="KW-0813">Transport</keyword>
<dbReference type="GO" id="GO:0008289">
    <property type="term" value="F:lipid binding"/>
    <property type="evidence" value="ECO:0007669"/>
    <property type="project" value="UniProtKB-KW"/>
</dbReference>
<dbReference type="InterPro" id="IPR027537">
    <property type="entry name" value="Mmm1"/>
</dbReference>
<evidence type="ECO:0000256" key="1">
    <source>
        <dbReference type="ARBA" id="ARBA00022448"/>
    </source>
</evidence>
<evidence type="ECO:0000256" key="5">
    <source>
        <dbReference type="ARBA" id="ARBA00023055"/>
    </source>
</evidence>
<dbReference type="PANTHER" id="PTHR13466">
    <property type="entry name" value="TEX2 PROTEIN-RELATED"/>
    <property type="match status" value="1"/>
</dbReference>
<dbReference type="RefSeq" id="XP_018228970.1">
    <property type="nucleotide sequence ID" value="XM_018374748.1"/>
</dbReference>
<dbReference type="GO" id="GO:0032865">
    <property type="term" value="C:ERMES complex"/>
    <property type="evidence" value="ECO:0007669"/>
    <property type="project" value="UniProtKB-UniRule"/>
</dbReference>
<keyword evidence="3 8" id="KW-0256">Endoplasmic reticulum</keyword>
<feature type="domain" description="SMP-LTD" evidence="9">
    <location>
        <begin position="34"/>
        <end position="234"/>
    </location>
</feature>
<evidence type="ECO:0000256" key="3">
    <source>
        <dbReference type="ARBA" id="ARBA00022824"/>
    </source>
</evidence>
<dbReference type="InterPro" id="IPR031468">
    <property type="entry name" value="SMP_LBD"/>
</dbReference>
<dbReference type="Proteomes" id="UP000053447">
    <property type="component" value="Unassembled WGS sequence"/>
</dbReference>
<dbReference type="GO" id="GO:0045040">
    <property type="term" value="P:protein insertion into mitochondrial outer membrane"/>
    <property type="evidence" value="ECO:0007669"/>
    <property type="project" value="UniProtKB-UniRule"/>
</dbReference>
<proteinExistence type="inferred from homology"/>
<protein>
    <recommendedName>
        <fullName evidence="8">Maintenance of mitochondrial morphology protein 1</fullName>
    </recommendedName>
</protein>
<comment type="similarity">
    <text evidence="8">Belongs to the MMM1 family.</text>
</comment>
<dbReference type="GO" id="GO:0005789">
    <property type="term" value="C:endoplasmic reticulum membrane"/>
    <property type="evidence" value="ECO:0007669"/>
    <property type="project" value="UniProtKB-SubCell"/>
</dbReference>
<dbReference type="InterPro" id="IPR019411">
    <property type="entry name" value="MMM1_dom"/>
</dbReference>
<dbReference type="Pfam" id="PF10296">
    <property type="entry name" value="MMM1"/>
    <property type="match status" value="1"/>
</dbReference>
<dbReference type="eggNOG" id="ENOG502QUUW">
    <property type="taxonomic scope" value="Eukaryota"/>
</dbReference>
<evidence type="ECO:0000256" key="6">
    <source>
        <dbReference type="ARBA" id="ARBA00023121"/>
    </source>
</evidence>
<feature type="topological domain" description="Cytoplasmic" evidence="8">
    <location>
        <begin position="27"/>
        <end position="280"/>
    </location>
</feature>
<dbReference type="GO" id="GO:1990456">
    <property type="term" value="P:mitochondrion-endoplasmic reticulum membrane tethering"/>
    <property type="evidence" value="ECO:0007669"/>
    <property type="project" value="TreeGrafter"/>
</dbReference>
<evidence type="ECO:0000256" key="8">
    <source>
        <dbReference type="HAMAP-Rule" id="MF_03103"/>
    </source>
</evidence>
<evidence type="ECO:0000313" key="11">
    <source>
        <dbReference type="Proteomes" id="UP000053447"/>
    </source>
</evidence>
<feature type="topological domain" description="Lumenal" evidence="8">
    <location>
        <begin position="1"/>
        <end position="10"/>
    </location>
</feature>
<keyword evidence="4 8" id="KW-1133">Transmembrane helix</keyword>
<dbReference type="GO" id="GO:0015914">
    <property type="term" value="P:phospholipid transport"/>
    <property type="evidence" value="ECO:0007669"/>
    <property type="project" value="TreeGrafter"/>
</dbReference>
<evidence type="ECO:0000256" key="2">
    <source>
        <dbReference type="ARBA" id="ARBA00022692"/>
    </source>
</evidence>
<accession>A0A0W4ZJV0</accession>
<keyword evidence="11" id="KW-1185">Reference proteome</keyword>
<reference evidence="11" key="1">
    <citation type="journal article" date="2016" name="Nat. Commun.">
        <title>Genome analysis of three Pneumocystis species reveals adaptation mechanisms to life exclusively in mammalian hosts.</title>
        <authorList>
            <person name="Ma L."/>
            <person name="Chen Z."/>
            <person name="Huang D.W."/>
            <person name="Kutty G."/>
            <person name="Ishihara M."/>
            <person name="Wang H."/>
            <person name="Abouelleil A."/>
            <person name="Bishop L."/>
            <person name="Davey E."/>
            <person name="Deng R."/>
            <person name="Deng X."/>
            <person name="Fan L."/>
            <person name="Fantoni G."/>
            <person name="Fitzgerald M."/>
            <person name="Gogineni E."/>
            <person name="Goldberg J.M."/>
            <person name="Handley G."/>
            <person name="Hu X."/>
            <person name="Huber C."/>
            <person name="Jiao X."/>
            <person name="Jones K."/>
            <person name="Levin J.Z."/>
            <person name="Liu Y."/>
            <person name="Macdonald P."/>
            <person name="Melnikov A."/>
            <person name="Raley C."/>
            <person name="Sassi M."/>
            <person name="Sherman B.T."/>
            <person name="Song X."/>
            <person name="Sykes S."/>
            <person name="Tran B."/>
            <person name="Walsh L."/>
            <person name="Xia Y."/>
            <person name="Yang J."/>
            <person name="Young S."/>
            <person name="Zeng Q."/>
            <person name="Zheng X."/>
            <person name="Stephens R."/>
            <person name="Nusbaum C."/>
            <person name="Birren B.W."/>
            <person name="Azadi P."/>
            <person name="Lempicki R.A."/>
            <person name="Cuomo C.A."/>
            <person name="Kovacs J.A."/>
        </authorList>
    </citation>
    <scope>NUCLEOTIDE SEQUENCE [LARGE SCALE GENOMIC DNA]</scope>
    <source>
        <strain evidence="11">RU7</strain>
    </source>
</reference>
<dbReference type="PROSITE" id="PS51847">
    <property type="entry name" value="SMP"/>
    <property type="match status" value="1"/>
</dbReference>
<keyword evidence="6" id="KW-0446">Lipid-binding</keyword>
<name>A0A0W4ZJV0_PNEJ7</name>
<dbReference type="EMBL" id="LFWA01000011">
    <property type="protein sequence ID" value="KTW28635.1"/>
    <property type="molecule type" value="Genomic_DNA"/>
</dbReference>
<dbReference type="OrthoDB" id="5599157at2759"/>
<keyword evidence="7 8" id="KW-0472">Membrane</keyword>
<organism evidence="10 11">
    <name type="scientific">Pneumocystis jirovecii (strain RU7)</name>
    <name type="common">Human pneumocystis pneumonia agent</name>
    <dbReference type="NCBI Taxonomy" id="1408657"/>
    <lineage>
        <taxon>Eukaryota</taxon>
        <taxon>Fungi</taxon>
        <taxon>Dikarya</taxon>
        <taxon>Ascomycota</taxon>
        <taxon>Taphrinomycotina</taxon>
        <taxon>Pneumocystomycetes</taxon>
        <taxon>Pneumocystaceae</taxon>
        <taxon>Pneumocystis</taxon>
    </lineage>
</organism>
<keyword evidence="2 8" id="KW-0812">Transmembrane</keyword>
<comment type="subcellular location">
    <subcellularLocation>
        <location evidence="8">Endoplasmic reticulum membrane</location>
        <topology evidence="8">Single-pass type I membrane protein</topology>
    </subcellularLocation>
    <text evidence="8">The ERMES/MDM complex localizes to a few discrete foci (around 10 per single cell), that represent mitochondria-endoplasmic reticulum junctions. These foci are often found next to mtDNA nucleoids.</text>
</comment>
<evidence type="ECO:0000256" key="7">
    <source>
        <dbReference type="ARBA" id="ARBA00023136"/>
    </source>
</evidence>
<evidence type="ECO:0000259" key="9">
    <source>
        <dbReference type="PROSITE" id="PS51847"/>
    </source>
</evidence>